<feature type="transmembrane region" description="Helical" evidence="8">
    <location>
        <begin position="71"/>
        <end position="101"/>
    </location>
</feature>
<evidence type="ECO:0000256" key="1">
    <source>
        <dbReference type="ARBA" id="ARBA00004651"/>
    </source>
</evidence>
<feature type="compositionally biased region" description="Basic and acidic residues" evidence="7">
    <location>
        <begin position="1"/>
        <end position="21"/>
    </location>
</feature>
<dbReference type="GO" id="GO:0005886">
    <property type="term" value="C:plasma membrane"/>
    <property type="evidence" value="ECO:0007669"/>
    <property type="project" value="UniProtKB-SubCell"/>
</dbReference>
<dbReference type="GO" id="GO:0022857">
    <property type="term" value="F:transmembrane transporter activity"/>
    <property type="evidence" value="ECO:0007669"/>
    <property type="project" value="InterPro"/>
</dbReference>
<evidence type="ECO:0000256" key="7">
    <source>
        <dbReference type="SAM" id="MobiDB-lite"/>
    </source>
</evidence>
<evidence type="ECO:0000256" key="2">
    <source>
        <dbReference type="ARBA" id="ARBA00022448"/>
    </source>
</evidence>
<proteinExistence type="predicted"/>
<feature type="transmembrane region" description="Helical" evidence="8">
    <location>
        <begin position="300"/>
        <end position="320"/>
    </location>
</feature>
<feature type="transmembrane region" description="Helical" evidence="8">
    <location>
        <begin position="416"/>
        <end position="436"/>
    </location>
</feature>
<name>A0A5Q2RIK1_9ACTN</name>
<evidence type="ECO:0000313" key="10">
    <source>
        <dbReference type="EMBL" id="QGG95623.1"/>
    </source>
</evidence>
<feature type="transmembrane region" description="Helical" evidence="8">
    <location>
        <begin position="327"/>
        <end position="344"/>
    </location>
</feature>
<feature type="region of interest" description="Disordered" evidence="7">
    <location>
        <begin position="1"/>
        <end position="30"/>
    </location>
</feature>
<gene>
    <name evidence="10" type="ORF">GH723_11245</name>
</gene>
<dbReference type="Proteomes" id="UP000334019">
    <property type="component" value="Chromosome"/>
</dbReference>
<comment type="subcellular location">
    <subcellularLocation>
        <location evidence="1">Cell membrane</location>
        <topology evidence="1">Multi-pass membrane protein</topology>
    </subcellularLocation>
</comment>
<organism evidence="10 11">
    <name type="scientific">Actinomarinicola tropica</name>
    <dbReference type="NCBI Taxonomy" id="2789776"/>
    <lineage>
        <taxon>Bacteria</taxon>
        <taxon>Bacillati</taxon>
        <taxon>Actinomycetota</taxon>
        <taxon>Acidimicrobiia</taxon>
        <taxon>Acidimicrobiales</taxon>
        <taxon>Iamiaceae</taxon>
        <taxon>Actinomarinicola</taxon>
    </lineage>
</organism>
<dbReference type="RefSeq" id="WP_153759730.1">
    <property type="nucleotide sequence ID" value="NZ_CP045851.1"/>
</dbReference>
<dbReference type="EMBL" id="CP045851">
    <property type="protein sequence ID" value="QGG95623.1"/>
    <property type="molecule type" value="Genomic_DNA"/>
</dbReference>
<feature type="transmembrane region" description="Helical" evidence="8">
    <location>
        <begin position="269"/>
        <end position="288"/>
    </location>
</feature>
<evidence type="ECO:0000256" key="8">
    <source>
        <dbReference type="SAM" id="Phobius"/>
    </source>
</evidence>
<dbReference type="PANTHER" id="PTHR23513">
    <property type="entry name" value="INTEGRAL MEMBRANE EFFLUX PROTEIN-RELATED"/>
    <property type="match status" value="1"/>
</dbReference>
<keyword evidence="11" id="KW-1185">Reference proteome</keyword>
<dbReference type="PANTHER" id="PTHR23513:SF11">
    <property type="entry name" value="STAPHYLOFERRIN A TRANSPORTER"/>
    <property type="match status" value="1"/>
</dbReference>
<dbReference type="InterPro" id="IPR020846">
    <property type="entry name" value="MFS_dom"/>
</dbReference>
<protein>
    <submittedName>
        <fullName evidence="10">MFS transporter</fullName>
    </submittedName>
</protein>
<evidence type="ECO:0000256" key="6">
    <source>
        <dbReference type="ARBA" id="ARBA00023136"/>
    </source>
</evidence>
<feature type="transmembrane region" description="Helical" evidence="8">
    <location>
        <begin position="387"/>
        <end position="410"/>
    </location>
</feature>
<evidence type="ECO:0000256" key="4">
    <source>
        <dbReference type="ARBA" id="ARBA00022692"/>
    </source>
</evidence>
<dbReference type="SUPFAM" id="SSF103473">
    <property type="entry name" value="MFS general substrate transporter"/>
    <property type="match status" value="1"/>
</dbReference>
<dbReference type="InterPro" id="IPR010290">
    <property type="entry name" value="TM_effector"/>
</dbReference>
<dbReference type="InterPro" id="IPR036259">
    <property type="entry name" value="MFS_trans_sf"/>
</dbReference>
<evidence type="ECO:0000256" key="3">
    <source>
        <dbReference type="ARBA" id="ARBA00022475"/>
    </source>
</evidence>
<reference evidence="10 11" key="1">
    <citation type="submission" date="2019-11" db="EMBL/GenBank/DDBJ databases">
        <authorList>
            <person name="He Y."/>
        </authorList>
    </citation>
    <scope>NUCLEOTIDE SEQUENCE [LARGE SCALE GENOMIC DNA]</scope>
    <source>
        <strain evidence="10 11">SCSIO 58843</strain>
    </source>
</reference>
<keyword evidence="3" id="KW-1003">Cell membrane</keyword>
<keyword evidence="2" id="KW-0813">Transport</keyword>
<evidence type="ECO:0000313" key="11">
    <source>
        <dbReference type="Proteomes" id="UP000334019"/>
    </source>
</evidence>
<keyword evidence="6 8" id="KW-0472">Membrane</keyword>
<keyword evidence="5 8" id="KW-1133">Transmembrane helix</keyword>
<dbReference type="AlphaFoldDB" id="A0A5Q2RIK1"/>
<sequence length="443" mass="47084">MTPTDQDHRTVATADDGEHGGEPAPAARTRRDRIKGLRTFDSLRTPRFRDFFLSMLGQMASQNMQMVVRSYLAYLLTGSYAALGTIALASALPGIVFAMVGGAIADRVARRKLVVQTGQLVNAVNACAVAILLLTDTLTFGLLLTSAVVQGTSMALMMPSRQSLLPSLIPREQLMNAVALNSAGMNTMRLFAPALGGFLFEWAGAAWVYFLMSGLYLFASLFLLRVPEEPREIQAAGSISGEVRAGFANITGGLAYIVRDPIIGPLMGINILVVLTAMPYMFLLGGFVQDVFDAGADSLGLLQSVSGIGALTGALVIASLPARRRGAGFLLGSAFQGLMLLLAFTLSTSVWMMAGFMLAMGLGQSARQSLSNVLVQSYVEEEYRGRVMSVYMLQFSLSQLGAFLTGLLAATIGPRAALGLTSAALVTLALGAFAFIPRLRNLE</sequence>
<evidence type="ECO:0000256" key="5">
    <source>
        <dbReference type="ARBA" id="ARBA00022989"/>
    </source>
</evidence>
<keyword evidence="4 8" id="KW-0812">Transmembrane</keyword>
<feature type="transmembrane region" description="Helical" evidence="8">
    <location>
        <begin position="206"/>
        <end position="224"/>
    </location>
</feature>
<dbReference type="Gene3D" id="1.20.1250.20">
    <property type="entry name" value="MFS general substrate transporter like domains"/>
    <property type="match status" value="1"/>
</dbReference>
<dbReference type="KEGG" id="atq:GH723_11245"/>
<feature type="domain" description="Major facilitator superfamily (MFS) profile" evidence="9">
    <location>
        <begin position="43"/>
        <end position="440"/>
    </location>
</feature>
<dbReference type="Pfam" id="PF05977">
    <property type="entry name" value="MFS_3"/>
    <property type="match status" value="1"/>
</dbReference>
<evidence type="ECO:0000259" key="9">
    <source>
        <dbReference type="PROSITE" id="PS50850"/>
    </source>
</evidence>
<accession>A0A5Q2RIK1</accession>
<dbReference type="PROSITE" id="PS50850">
    <property type="entry name" value="MFS"/>
    <property type="match status" value="1"/>
</dbReference>
<dbReference type="CDD" id="cd06173">
    <property type="entry name" value="MFS_MefA_like"/>
    <property type="match status" value="1"/>
</dbReference>